<feature type="domain" description="Beta-Casp" evidence="3">
    <location>
        <begin position="254"/>
        <end position="380"/>
    </location>
</feature>
<dbReference type="GO" id="GO:0004521">
    <property type="term" value="F:RNA endonuclease activity"/>
    <property type="evidence" value="ECO:0007669"/>
    <property type="project" value="TreeGrafter"/>
</dbReference>
<dbReference type="SMART" id="SM00849">
    <property type="entry name" value="Lactamase_B"/>
    <property type="match status" value="1"/>
</dbReference>
<dbReference type="InterPro" id="IPR036866">
    <property type="entry name" value="RibonucZ/Hydroxyglut_hydro"/>
</dbReference>
<feature type="domain" description="Metallo-beta-lactamase" evidence="2">
    <location>
        <begin position="13"/>
        <end position="249"/>
    </location>
</feature>
<dbReference type="InterPro" id="IPR001279">
    <property type="entry name" value="Metallo-B-lactamas"/>
</dbReference>
<evidence type="ECO:0000259" key="2">
    <source>
        <dbReference type="SMART" id="SM00849"/>
    </source>
</evidence>
<dbReference type="GO" id="GO:0016787">
    <property type="term" value="F:hydrolase activity"/>
    <property type="evidence" value="ECO:0007669"/>
    <property type="project" value="UniProtKB-KW"/>
</dbReference>
<keyword evidence="1 4" id="KW-0378">Hydrolase</keyword>
<reference evidence="5" key="1">
    <citation type="journal article" date="2023" name="Arch. Microbiol.">
        <title>Desulfoferula mesophilus gen. nov. sp. nov., a mesophilic sulfate-reducing bacterium isolated from a brackish lake sediment.</title>
        <authorList>
            <person name="Watanabe T."/>
            <person name="Yabe T."/>
            <person name="Tsuji J.M."/>
            <person name="Fukui M."/>
        </authorList>
    </citation>
    <scope>NUCLEOTIDE SEQUENCE [LARGE SCALE GENOMIC DNA]</scope>
    <source>
        <strain evidence="5">12FAK</strain>
    </source>
</reference>
<dbReference type="EMBL" id="AP028679">
    <property type="protein sequence ID" value="BEQ14822.1"/>
    <property type="molecule type" value="Genomic_DNA"/>
</dbReference>
<dbReference type="Pfam" id="PF07521">
    <property type="entry name" value="RMMBL"/>
    <property type="match status" value="1"/>
</dbReference>
<organism evidence="4 5">
    <name type="scientific">Desulfoferula mesophila</name>
    <dbReference type="NCBI Taxonomy" id="3058419"/>
    <lineage>
        <taxon>Bacteria</taxon>
        <taxon>Pseudomonadati</taxon>
        <taxon>Thermodesulfobacteriota</taxon>
        <taxon>Desulfarculia</taxon>
        <taxon>Desulfarculales</taxon>
        <taxon>Desulfarculaceae</taxon>
        <taxon>Desulfoferula</taxon>
    </lineage>
</organism>
<evidence type="ECO:0000313" key="4">
    <source>
        <dbReference type="EMBL" id="BEQ14822.1"/>
    </source>
</evidence>
<protein>
    <submittedName>
        <fullName evidence="4">MBL fold hydrolase</fullName>
    </submittedName>
</protein>
<dbReference type="Proteomes" id="UP001366166">
    <property type="component" value="Chromosome"/>
</dbReference>
<dbReference type="InterPro" id="IPR011108">
    <property type="entry name" value="RMMBL"/>
</dbReference>
<evidence type="ECO:0000313" key="5">
    <source>
        <dbReference type="Proteomes" id="UP001366166"/>
    </source>
</evidence>
<dbReference type="Pfam" id="PF00753">
    <property type="entry name" value="Lactamase_B"/>
    <property type="match status" value="1"/>
</dbReference>
<dbReference type="Gene3D" id="3.40.50.10890">
    <property type="match status" value="1"/>
</dbReference>
<dbReference type="Pfam" id="PF10996">
    <property type="entry name" value="Beta-Casp"/>
    <property type="match status" value="1"/>
</dbReference>
<evidence type="ECO:0000259" key="3">
    <source>
        <dbReference type="SMART" id="SM01027"/>
    </source>
</evidence>
<dbReference type="CDD" id="cd16295">
    <property type="entry name" value="TTHA0252-CPSF-like_MBL-fold"/>
    <property type="match status" value="1"/>
</dbReference>
<dbReference type="InterPro" id="IPR050698">
    <property type="entry name" value="MBL"/>
</dbReference>
<evidence type="ECO:0000256" key="1">
    <source>
        <dbReference type="ARBA" id="ARBA00022801"/>
    </source>
</evidence>
<dbReference type="RefSeq" id="WP_338606494.1">
    <property type="nucleotide sequence ID" value="NZ_AP028679.1"/>
</dbReference>
<proteinExistence type="predicted"/>
<dbReference type="KEGG" id="dmp:FAK_18880"/>
<dbReference type="PANTHER" id="PTHR11203">
    <property type="entry name" value="CLEAVAGE AND POLYADENYLATION SPECIFICITY FACTOR FAMILY MEMBER"/>
    <property type="match status" value="1"/>
</dbReference>
<name>A0AAU9F0P6_9BACT</name>
<dbReference type="AlphaFoldDB" id="A0AAU9F0P6"/>
<sequence>MRLTCMGAARTVTGSSYLIEMDDDRCFLVDCGMFQGSAQLERRNWIAGPYRVPDLSAIFITHAHIDHSGLVPRLVRDGYSGPIYASKPTCELLKILWLDSANIQQMEAEWQSRKNRRQGKNALEPLYEVADAEAAITLLRPVEFECKEELLPGVRACFVNAGHILGAASLHLTLVGENGVHRVGFSGDVGRPNQLIVPDPGKMDPVDTLFMETTYGGRTHKSLPESVHELLDIVKQAYAEGGKVVIPAFAVERTQELIYILAKAHRDGELPEDMPVFLDSPLAINATRIFRDHPEYFDEETKEILANGDTPLNFPNLKFTTSTEESQNINRFMGPAIIIAGSGMANAGRIKHHLKHNLWRPNTHVVIVGFQAKNTTGRLLVEGAPKVKIFREDVAVRAKVHTINGFSAHADQSELLAWMEPLMRPGVKVNLIHGEEEQMVTFKAVAQARFPKVRFHIPRWNEVQDLKTRPEQLAKVEPAELADEVRKLSGRLAQLADRLAVPESGLSPEEATALLRALKAANQAAAMGEAA</sequence>
<accession>A0AAU9F0P6</accession>
<dbReference type="PANTHER" id="PTHR11203:SF37">
    <property type="entry name" value="INTEGRATOR COMPLEX SUBUNIT 11"/>
    <property type="match status" value="1"/>
</dbReference>
<keyword evidence="5" id="KW-1185">Reference proteome</keyword>
<dbReference type="SMART" id="SM01027">
    <property type="entry name" value="Beta-Casp"/>
    <property type="match status" value="1"/>
</dbReference>
<dbReference type="InterPro" id="IPR022712">
    <property type="entry name" value="Beta_Casp"/>
</dbReference>
<dbReference type="SUPFAM" id="SSF56281">
    <property type="entry name" value="Metallo-hydrolase/oxidoreductase"/>
    <property type="match status" value="1"/>
</dbReference>
<gene>
    <name evidence="4" type="ORF">FAK_18880</name>
</gene>
<dbReference type="Gene3D" id="3.60.15.10">
    <property type="entry name" value="Ribonuclease Z/Hydroxyacylglutathione hydrolase-like"/>
    <property type="match status" value="1"/>
</dbReference>